<evidence type="ECO:0000313" key="2">
    <source>
        <dbReference type="EMBL" id="GIH59639.1"/>
    </source>
</evidence>
<dbReference type="InterPro" id="IPR000847">
    <property type="entry name" value="LysR_HTH_N"/>
</dbReference>
<keyword evidence="3" id="KW-1185">Reference proteome</keyword>
<protein>
    <recommendedName>
        <fullName evidence="1">HTH lysR-type domain-containing protein</fullName>
    </recommendedName>
</protein>
<name>A0ABQ4GE08_9ACTN</name>
<accession>A0ABQ4GE08</accession>
<evidence type="ECO:0000259" key="1">
    <source>
        <dbReference type="PROSITE" id="PS50931"/>
    </source>
</evidence>
<evidence type="ECO:0000313" key="3">
    <source>
        <dbReference type="Proteomes" id="UP000660454"/>
    </source>
</evidence>
<dbReference type="Proteomes" id="UP000660454">
    <property type="component" value="Unassembled WGS sequence"/>
</dbReference>
<dbReference type="Gene3D" id="1.10.10.10">
    <property type="entry name" value="Winged helix-like DNA-binding domain superfamily/Winged helix DNA-binding domain"/>
    <property type="match status" value="1"/>
</dbReference>
<dbReference type="Pfam" id="PF00126">
    <property type="entry name" value="HTH_1"/>
    <property type="match status" value="1"/>
</dbReference>
<organism evidence="2 3">
    <name type="scientific">Microbispora siamensis</name>
    <dbReference type="NCBI Taxonomy" id="564413"/>
    <lineage>
        <taxon>Bacteria</taxon>
        <taxon>Bacillati</taxon>
        <taxon>Actinomycetota</taxon>
        <taxon>Actinomycetes</taxon>
        <taxon>Streptosporangiales</taxon>
        <taxon>Streptosporangiaceae</taxon>
        <taxon>Microbispora</taxon>
    </lineage>
</organism>
<dbReference type="InterPro" id="IPR036388">
    <property type="entry name" value="WH-like_DNA-bd_sf"/>
</dbReference>
<proteinExistence type="predicted"/>
<comment type="caution">
    <text evidence="2">The sequence shown here is derived from an EMBL/GenBank/DDBJ whole genome shotgun (WGS) entry which is preliminary data.</text>
</comment>
<feature type="domain" description="HTH lysR-type" evidence="1">
    <location>
        <begin position="7"/>
        <end position="49"/>
    </location>
</feature>
<dbReference type="SUPFAM" id="SSF46785">
    <property type="entry name" value="Winged helix' DNA-binding domain"/>
    <property type="match status" value="1"/>
</dbReference>
<dbReference type="EMBL" id="BOOF01000002">
    <property type="protein sequence ID" value="GIH59639.1"/>
    <property type="molecule type" value="Genomic_DNA"/>
</dbReference>
<reference evidence="2 3" key="1">
    <citation type="submission" date="2021-01" db="EMBL/GenBank/DDBJ databases">
        <title>Whole genome shotgun sequence of Microbispora siamensis NBRC 104113.</title>
        <authorList>
            <person name="Komaki H."/>
            <person name="Tamura T."/>
        </authorList>
    </citation>
    <scope>NUCLEOTIDE SEQUENCE [LARGE SCALE GENOMIC DNA]</scope>
    <source>
        <strain evidence="2 3">NBRC 104113</strain>
    </source>
</reference>
<dbReference type="PROSITE" id="PS50931">
    <property type="entry name" value="HTH_LYSR"/>
    <property type="match status" value="1"/>
</dbReference>
<gene>
    <name evidence="2" type="ORF">Msi02_04560</name>
</gene>
<sequence>MLSGMDLDLVLVRAFAETAERLHFGRAAEHLGISQQALSKRVARLETLLPYVCSSVRAASG</sequence>
<dbReference type="InterPro" id="IPR036390">
    <property type="entry name" value="WH_DNA-bd_sf"/>
</dbReference>